<dbReference type="PANTHER" id="PTHR24121">
    <property type="entry name" value="NO MECHANORECEPTOR POTENTIAL C, ISOFORM D-RELATED"/>
    <property type="match status" value="1"/>
</dbReference>
<name>A0AAD8WSY9_LOLMU</name>
<accession>A0AAD8WSY9</accession>
<dbReference type="SUPFAM" id="SSF48403">
    <property type="entry name" value="Ankyrin repeat"/>
    <property type="match status" value="1"/>
</dbReference>
<dbReference type="AlphaFoldDB" id="A0AAD8WSY9"/>
<dbReference type="Pfam" id="PF12796">
    <property type="entry name" value="Ank_2"/>
    <property type="match status" value="1"/>
</dbReference>
<dbReference type="SMART" id="SM00248">
    <property type="entry name" value="ANK"/>
    <property type="match status" value="5"/>
</dbReference>
<proteinExistence type="predicted"/>
<sequence>MASQDRNIFLGKTPQGNNCLHISSIHGHNDFCKDVLELEESLLAAVNLEGETPLMAALTNGHVFLASFLLRSCCQPALRKAILQQDRHGYNALHHAIRNGHKDLALQLVTAEPALSEAVSKCNESPMFFAVMRGFTYIYEKLMQNPDCAYSGGQHGCNCLHAAVRNGDRGDPIFLHMQGIHLIMYLQAILDCHLSSLANKFCEP</sequence>
<keyword evidence="2" id="KW-1185">Reference proteome</keyword>
<dbReference type="InterPro" id="IPR036770">
    <property type="entry name" value="Ankyrin_rpt-contain_sf"/>
</dbReference>
<dbReference type="PANTHER" id="PTHR24121:SF19">
    <property type="entry name" value="OS11G0247700 PROTEIN"/>
    <property type="match status" value="1"/>
</dbReference>
<organism evidence="1 2">
    <name type="scientific">Lolium multiflorum</name>
    <name type="common">Italian ryegrass</name>
    <name type="synonym">Lolium perenne subsp. multiflorum</name>
    <dbReference type="NCBI Taxonomy" id="4521"/>
    <lineage>
        <taxon>Eukaryota</taxon>
        <taxon>Viridiplantae</taxon>
        <taxon>Streptophyta</taxon>
        <taxon>Embryophyta</taxon>
        <taxon>Tracheophyta</taxon>
        <taxon>Spermatophyta</taxon>
        <taxon>Magnoliopsida</taxon>
        <taxon>Liliopsida</taxon>
        <taxon>Poales</taxon>
        <taxon>Poaceae</taxon>
        <taxon>BOP clade</taxon>
        <taxon>Pooideae</taxon>
        <taxon>Poodae</taxon>
        <taxon>Poeae</taxon>
        <taxon>Poeae Chloroplast Group 2 (Poeae type)</taxon>
        <taxon>Loliodinae</taxon>
        <taxon>Loliinae</taxon>
        <taxon>Lolium</taxon>
    </lineage>
</organism>
<protein>
    <submittedName>
        <fullName evidence="1">Uncharacterized protein</fullName>
    </submittedName>
</protein>
<evidence type="ECO:0000313" key="1">
    <source>
        <dbReference type="EMBL" id="KAK1670870.1"/>
    </source>
</evidence>
<comment type="caution">
    <text evidence="1">The sequence shown here is derived from an EMBL/GenBank/DDBJ whole genome shotgun (WGS) entry which is preliminary data.</text>
</comment>
<evidence type="ECO:0000313" key="2">
    <source>
        <dbReference type="Proteomes" id="UP001231189"/>
    </source>
</evidence>
<gene>
    <name evidence="1" type="ORF">QYE76_059029</name>
</gene>
<dbReference type="EMBL" id="JAUUTY010000003">
    <property type="protein sequence ID" value="KAK1670870.1"/>
    <property type="molecule type" value="Genomic_DNA"/>
</dbReference>
<reference evidence="1" key="1">
    <citation type="submission" date="2023-07" db="EMBL/GenBank/DDBJ databases">
        <title>A chromosome-level genome assembly of Lolium multiflorum.</title>
        <authorList>
            <person name="Chen Y."/>
            <person name="Copetti D."/>
            <person name="Kolliker R."/>
            <person name="Studer B."/>
        </authorList>
    </citation>
    <scope>NUCLEOTIDE SEQUENCE</scope>
    <source>
        <strain evidence="1">02402/16</strain>
        <tissue evidence="1">Leaf</tissue>
    </source>
</reference>
<dbReference type="Gene3D" id="1.25.40.20">
    <property type="entry name" value="Ankyrin repeat-containing domain"/>
    <property type="match status" value="2"/>
</dbReference>
<dbReference type="InterPro" id="IPR002110">
    <property type="entry name" value="Ankyrin_rpt"/>
</dbReference>
<dbReference type="Proteomes" id="UP001231189">
    <property type="component" value="Unassembled WGS sequence"/>
</dbReference>